<name>A0A368RG48_SETIT</name>
<sequence>MISVTRRERGRGGESQQKGGYLFPRGGRGGEAWRRRPPARIRLGTAAGVAVGDSVIKITVEGERSGGRSGRREERGAGLSSWCVGPRPSVHRIPRLLCGRGVGRVAIGFGGGGGVRKARMRRRGSTEGLIKGWRPQGRRCWRRTGGPASRPLSCCKSYMQWLQHFQLCGRTGSLVIPFPCNRV</sequence>
<reference evidence="2" key="2">
    <citation type="submission" date="2015-07" db="EMBL/GenBank/DDBJ databases">
        <authorList>
            <person name="Noorani M."/>
        </authorList>
    </citation>
    <scope>NUCLEOTIDE SEQUENCE</scope>
    <source>
        <strain evidence="2">Yugu1</strain>
    </source>
</reference>
<reference evidence="2" key="1">
    <citation type="journal article" date="2012" name="Nat. Biotechnol.">
        <title>Reference genome sequence of the model plant Setaria.</title>
        <authorList>
            <person name="Bennetzen J.L."/>
            <person name="Schmutz J."/>
            <person name="Wang H."/>
            <person name="Percifield R."/>
            <person name="Hawkins J."/>
            <person name="Pontaroli A.C."/>
            <person name="Estep M."/>
            <person name="Feng L."/>
            <person name="Vaughn J.N."/>
            <person name="Grimwood J."/>
            <person name="Jenkins J."/>
            <person name="Barry K."/>
            <person name="Lindquist E."/>
            <person name="Hellsten U."/>
            <person name="Deshpande S."/>
            <person name="Wang X."/>
            <person name="Wu X."/>
            <person name="Mitros T."/>
            <person name="Triplett J."/>
            <person name="Yang X."/>
            <person name="Ye C.Y."/>
            <person name="Mauro-Herrera M."/>
            <person name="Wang L."/>
            <person name="Li P."/>
            <person name="Sharma M."/>
            <person name="Sharma R."/>
            <person name="Ronald P.C."/>
            <person name="Panaud O."/>
            <person name="Kellogg E.A."/>
            <person name="Brutnell T.P."/>
            <person name="Doust A.N."/>
            <person name="Tuskan G.A."/>
            <person name="Rokhsar D."/>
            <person name="Devos K.M."/>
        </authorList>
    </citation>
    <scope>NUCLEOTIDE SEQUENCE [LARGE SCALE GENOMIC DNA]</scope>
    <source>
        <strain evidence="2">Yugu1</strain>
    </source>
</reference>
<protein>
    <submittedName>
        <fullName evidence="2">Uncharacterized protein</fullName>
    </submittedName>
</protein>
<evidence type="ECO:0000256" key="1">
    <source>
        <dbReference type="SAM" id="MobiDB-lite"/>
    </source>
</evidence>
<feature type="compositionally biased region" description="Basic and acidic residues" evidence="1">
    <location>
        <begin position="1"/>
        <end position="12"/>
    </location>
</feature>
<feature type="region of interest" description="Disordered" evidence="1">
    <location>
        <begin position="1"/>
        <end position="33"/>
    </location>
</feature>
<proteinExistence type="predicted"/>
<organism evidence="2">
    <name type="scientific">Setaria italica</name>
    <name type="common">Foxtail millet</name>
    <name type="synonym">Panicum italicum</name>
    <dbReference type="NCBI Taxonomy" id="4555"/>
    <lineage>
        <taxon>Eukaryota</taxon>
        <taxon>Viridiplantae</taxon>
        <taxon>Streptophyta</taxon>
        <taxon>Embryophyta</taxon>
        <taxon>Tracheophyta</taxon>
        <taxon>Spermatophyta</taxon>
        <taxon>Magnoliopsida</taxon>
        <taxon>Liliopsida</taxon>
        <taxon>Poales</taxon>
        <taxon>Poaceae</taxon>
        <taxon>PACMAD clade</taxon>
        <taxon>Panicoideae</taxon>
        <taxon>Panicodae</taxon>
        <taxon>Paniceae</taxon>
        <taxon>Cenchrinae</taxon>
        <taxon>Setaria</taxon>
    </lineage>
</organism>
<accession>A0A368RG48</accession>
<dbReference type="AlphaFoldDB" id="A0A368RG48"/>
<dbReference type="EMBL" id="CM003532">
    <property type="protein sequence ID" value="RCV28540.1"/>
    <property type="molecule type" value="Genomic_DNA"/>
</dbReference>
<gene>
    <name evidence="2" type="ORF">SETIT_5G412400v2</name>
</gene>
<evidence type="ECO:0000313" key="2">
    <source>
        <dbReference type="EMBL" id="RCV28540.1"/>
    </source>
</evidence>